<comment type="subcellular location">
    <subcellularLocation>
        <location evidence="1">Cell inner membrane</location>
        <topology evidence="1">Multi-pass membrane protein</topology>
    </subcellularLocation>
</comment>
<reference evidence="8 9" key="1">
    <citation type="submission" date="2020-07" db="EMBL/GenBank/DDBJ databases">
        <title>Above-ground endophytic microbial communities from plants in different locations in the United States.</title>
        <authorList>
            <person name="Frank C."/>
        </authorList>
    </citation>
    <scope>NUCLEOTIDE SEQUENCE [LARGE SCALE GENOMIC DNA]</scope>
    <source>
        <strain evidence="8 9">WPL5_2</strain>
    </source>
</reference>
<feature type="transmembrane region" description="Helical" evidence="6">
    <location>
        <begin position="241"/>
        <end position="260"/>
    </location>
</feature>
<feature type="transmembrane region" description="Helical" evidence="6">
    <location>
        <begin position="142"/>
        <end position="171"/>
    </location>
</feature>
<dbReference type="Proteomes" id="UP000590225">
    <property type="component" value="Unassembled WGS sequence"/>
</dbReference>
<feature type="transmembrane region" description="Helical" evidence="6">
    <location>
        <begin position="340"/>
        <end position="359"/>
    </location>
</feature>
<comment type="caution">
    <text evidence="8">The sequence shown here is derived from an EMBL/GenBank/DDBJ whole genome shotgun (WGS) entry which is preliminary data.</text>
</comment>
<keyword evidence="4 6" id="KW-1133">Transmembrane helix</keyword>
<proteinExistence type="predicted"/>
<dbReference type="EMBL" id="JACGXP010000001">
    <property type="protein sequence ID" value="MBA8988834.1"/>
    <property type="molecule type" value="Genomic_DNA"/>
</dbReference>
<evidence type="ECO:0000256" key="4">
    <source>
        <dbReference type="ARBA" id="ARBA00022989"/>
    </source>
</evidence>
<evidence type="ECO:0000313" key="9">
    <source>
        <dbReference type="Proteomes" id="UP000590225"/>
    </source>
</evidence>
<dbReference type="SUPFAM" id="SSF103473">
    <property type="entry name" value="MFS general substrate transporter"/>
    <property type="match status" value="1"/>
</dbReference>
<feature type="transmembrane region" description="Helical" evidence="6">
    <location>
        <begin position="437"/>
        <end position="458"/>
    </location>
</feature>
<gene>
    <name evidence="8" type="ORF">FHW23_000066</name>
</gene>
<dbReference type="PROSITE" id="PS50850">
    <property type="entry name" value="MFS"/>
    <property type="match status" value="1"/>
</dbReference>
<keyword evidence="3 6" id="KW-0812">Transmembrane</keyword>
<dbReference type="GO" id="GO:0022857">
    <property type="term" value="F:transmembrane transporter activity"/>
    <property type="evidence" value="ECO:0007669"/>
    <property type="project" value="InterPro"/>
</dbReference>
<dbReference type="PANTHER" id="PTHR23501">
    <property type="entry name" value="MAJOR FACILITATOR SUPERFAMILY"/>
    <property type="match status" value="1"/>
</dbReference>
<feature type="transmembrane region" description="Helical" evidence="6">
    <location>
        <begin position="365"/>
        <end position="386"/>
    </location>
</feature>
<evidence type="ECO:0000256" key="1">
    <source>
        <dbReference type="ARBA" id="ARBA00004429"/>
    </source>
</evidence>
<feature type="transmembrane region" description="Helical" evidence="6">
    <location>
        <begin position="54"/>
        <end position="72"/>
    </location>
</feature>
<dbReference type="AlphaFoldDB" id="A0AAW3T2G9"/>
<dbReference type="InterPro" id="IPR036259">
    <property type="entry name" value="MFS_trans_sf"/>
</dbReference>
<dbReference type="RefSeq" id="WP_220479270.1">
    <property type="nucleotide sequence ID" value="NZ_JACGXP010000001.1"/>
</dbReference>
<feature type="transmembrane region" description="Helical" evidence="6">
    <location>
        <begin position="109"/>
        <end position="130"/>
    </location>
</feature>
<dbReference type="Gene3D" id="1.20.1250.20">
    <property type="entry name" value="MFS general substrate transporter like domains"/>
    <property type="match status" value="1"/>
</dbReference>
<feature type="transmembrane region" description="Helical" evidence="6">
    <location>
        <begin position="215"/>
        <end position="235"/>
    </location>
</feature>
<evidence type="ECO:0000313" key="8">
    <source>
        <dbReference type="EMBL" id="MBA8988834.1"/>
    </source>
</evidence>
<dbReference type="Pfam" id="PF07690">
    <property type="entry name" value="MFS_1"/>
    <property type="match status" value="1"/>
</dbReference>
<evidence type="ECO:0000256" key="5">
    <source>
        <dbReference type="ARBA" id="ARBA00023136"/>
    </source>
</evidence>
<dbReference type="InterPro" id="IPR011701">
    <property type="entry name" value="MFS"/>
</dbReference>
<sequence length="465" mass="48675">MTTVSEHRPRADRFDRRLLAPMMLGSILNPINSSIIAVALVPIAAAFGAPASETAWLVSSLYLATSIGQPLVGRLVDAFGPRRLFLVGAFLTLVAGVIGTVAPNIGVLIVARVVLGFGTCAGYPASMYLIRSESTRTGIASPAGVLTALSVATQTIAVVGPTLGGLLIGMGGWRTTFAINIPLGLACIVLGVLVLPRHTALETGGAAAAPKRFRLDLVGILLFATTLVSLLLYLMDLEVTTLWLLGGTALAAAGFAVRELRTADPFIDVRVFAGNLPLLVTYARGVVAATVSYSFLYGVTQWMEDGRGLSASATGLILLPVFATGILVSTLTGRRPEVRMKLVVGAVFQLVACALLLFVRADAAIWSLVVIGILFGIPQGLVNLAIQNTLFHQADPERIGASSGLLRTFMYLGAMLASSGGAAFFGDRATTGGLHELAVFMLIAAGILFVLTVADRTLKHVVPRR</sequence>
<evidence type="ECO:0000256" key="2">
    <source>
        <dbReference type="ARBA" id="ARBA00022448"/>
    </source>
</evidence>
<evidence type="ECO:0000256" key="3">
    <source>
        <dbReference type="ARBA" id="ARBA00022692"/>
    </source>
</evidence>
<dbReference type="InterPro" id="IPR020846">
    <property type="entry name" value="MFS_dom"/>
</dbReference>
<feature type="transmembrane region" description="Helical" evidence="6">
    <location>
        <begin position="308"/>
        <end position="328"/>
    </location>
</feature>
<feature type="transmembrane region" description="Helical" evidence="6">
    <location>
        <begin position="406"/>
        <end position="425"/>
    </location>
</feature>
<keyword evidence="5 6" id="KW-0472">Membrane</keyword>
<feature type="domain" description="Major facilitator superfamily (MFS) profile" evidence="7">
    <location>
        <begin position="18"/>
        <end position="456"/>
    </location>
</feature>
<evidence type="ECO:0000259" key="7">
    <source>
        <dbReference type="PROSITE" id="PS50850"/>
    </source>
</evidence>
<organism evidence="8 9">
    <name type="scientific">Curtobacterium pusillum</name>
    <dbReference type="NCBI Taxonomy" id="69373"/>
    <lineage>
        <taxon>Bacteria</taxon>
        <taxon>Bacillati</taxon>
        <taxon>Actinomycetota</taxon>
        <taxon>Actinomycetes</taxon>
        <taxon>Micrococcales</taxon>
        <taxon>Microbacteriaceae</taxon>
        <taxon>Curtobacterium</taxon>
    </lineage>
</organism>
<dbReference type="GO" id="GO:0005886">
    <property type="term" value="C:plasma membrane"/>
    <property type="evidence" value="ECO:0007669"/>
    <property type="project" value="UniProtKB-SubCell"/>
</dbReference>
<feature type="transmembrane region" description="Helical" evidence="6">
    <location>
        <begin position="84"/>
        <end position="103"/>
    </location>
</feature>
<accession>A0AAW3T2G9</accession>
<keyword evidence="2" id="KW-0813">Transport</keyword>
<feature type="transmembrane region" description="Helical" evidence="6">
    <location>
        <begin position="21"/>
        <end position="48"/>
    </location>
</feature>
<feature type="transmembrane region" description="Helical" evidence="6">
    <location>
        <begin position="272"/>
        <end position="296"/>
    </location>
</feature>
<evidence type="ECO:0000256" key="6">
    <source>
        <dbReference type="SAM" id="Phobius"/>
    </source>
</evidence>
<feature type="transmembrane region" description="Helical" evidence="6">
    <location>
        <begin position="177"/>
        <end position="195"/>
    </location>
</feature>
<protein>
    <submittedName>
        <fullName evidence="8">MFS family permease</fullName>
    </submittedName>
</protein>
<name>A0AAW3T2G9_9MICO</name>
<dbReference type="PANTHER" id="PTHR23501:SF191">
    <property type="entry name" value="VACUOLAR BASIC AMINO ACID TRANSPORTER 4"/>
    <property type="match status" value="1"/>
</dbReference>
<dbReference type="Gene3D" id="1.20.1720.10">
    <property type="entry name" value="Multidrug resistance protein D"/>
    <property type="match status" value="1"/>
</dbReference>